<keyword evidence="3" id="KW-0560">Oxidoreductase</keyword>
<keyword evidence="4" id="KW-1185">Reference proteome</keyword>
<dbReference type="Proteomes" id="UP000229897">
    <property type="component" value="Chromosome"/>
</dbReference>
<dbReference type="AlphaFoldDB" id="A0A2D2DR27"/>
<keyword evidence="3" id="KW-0223">Dioxygenase</keyword>
<dbReference type="RefSeq" id="WP_099879515.1">
    <property type="nucleotide sequence ID" value="NZ_CP024608.1"/>
</dbReference>
<dbReference type="PANTHER" id="PTHR34315">
    <property type="match status" value="1"/>
</dbReference>
<dbReference type="Pfam" id="PF00775">
    <property type="entry name" value="Dioxygenase_C"/>
    <property type="match status" value="1"/>
</dbReference>
<dbReference type="InterPro" id="IPR006311">
    <property type="entry name" value="TAT_signal"/>
</dbReference>
<protein>
    <submittedName>
        <fullName evidence="3">Intradiol ring-cleavage dioxygenase</fullName>
    </submittedName>
</protein>
<dbReference type="EMBL" id="CP024608">
    <property type="protein sequence ID" value="ATQ77393.1"/>
    <property type="molecule type" value="Genomic_DNA"/>
</dbReference>
<proteinExistence type="predicted"/>
<evidence type="ECO:0000259" key="2">
    <source>
        <dbReference type="Pfam" id="PF00775"/>
    </source>
</evidence>
<dbReference type="PANTHER" id="PTHR34315:SF1">
    <property type="entry name" value="INTRADIOL RING-CLEAVAGE DIOXYGENASES DOMAIN-CONTAINING PROTEIN-RELATED"/>
    <property type="match status" value="1"/>
</dbReference>
<evidence type="ECO:0000313" key="3">
    <source>
        <dbReference type="EMBL" id="ATQ77393.1"/>
    </source>
</evidence>
<dbReference type="PROSITE" id="PS51318">
    <property type="entry name" value="TAT"/>
    <property type="match status" value="1"/>
</dbReference>
<dbReference type="GO" id="GO:0008199">
    <property type="term" value="F:ferric iron binding"/>
    <property type="evidence" value="ECO:0007669"/>
    <property type="project" value="InterPro"/>
</dbReference>
<dbReference type="Gene3D" id="2.60.130.10">
    <property type="entry name" value="Aromatic compound dioxygenase"/>
    <property type="match status" value="1"/>
</dbReference>
<dbReference type="SUPFAM" id="SSF49482">
    <property type="entry name" value="Aromatic compound dioxygenase"/>
    <property type="match status" value="1"/>
</dbReference>
<organism evidence="3 4">
    <name type="scientific">Massilia violaceinigra</name>
    <dbReference type="NCBI Taxonomy" id="2045208"/>
    <lineage>
        <taxon>Bacteria</taxon>
        <taxon>Pseudomonadati</taxon>
        <taxon>Pseudomonadota</taxon>
        <taxon>Betaproteobacteria</taxon>
        <taxon>Burkholderiales</taxon>
        <taxon>Oxalobacteraceae</taxon>
        <taxon>Telluria group</taxon>
        <taxon>Massilia</taxon>
    </lineage>
</organism>
<feature type="domain" description="Intradiol ring-cleavage dioxygenases" evidence="2">
    <location>
        <begin position="121"/>
        <end position="198"/>
    </location>
</feature>
<gene>
    <name evidence="3" type="ORF">CR152_25000</name>
</gene>
<dbReference type="GO" id="GO:0016702">
    <property type="term" value="F:oxidoreductase activity, acting on single donors with incorporation of molecular oxygen, incorporation of two atoms of oxygen"/>
    <property type="evidence" value="ECO:0007669"/>
    <property type="project" value="InterPro"/>
</dbReference>
<dbReference type="InterPro" id="IPR000627">
    <property type="entry name" value="Intradiol_dOase_C"/>
</dbReference>
<sequence length="288" mass="29383">MDHHDHDHSLAQDIQTMLDMTLSRRQALRWMFASAAALPLSGCGGGGDSGGSTLSTTPAAAGTGTTPATGSSGSCAVIPEETGGPYPGDGTNSSVGGVANALILAGIVRPDIRASIAGATGVAAGVPLTIKLQMVNVKSSCASLAGATVYLWHCDREGRYSMYTSGVTAENYLRGVQEADASGMVTFTTIFPGCYAGRMPHVHFEVYPSLAKSTSAANRIKTSQFGFPTSMLSDAYAATGYSASVRNLANITYATDNVFSDGTALQIASVSASASLGYVATLTVGVSL</sequence>
<reference evidence="3" key="1">
    <citation type="submission" date="2017-10" db="EMBL/GenBank/DDBJ databases">
        <title>Massilia psychrophilum sp. nov., a novel purple-pigmented bacterium isolated from Tianshan glacier, Xinjiang Municipality, China.</title>
        <authorList>
            <person name="Wang H."/>
        </authorList>
    </citation>
    <scope>NUCLEOTIDE SEQUENCE [LARGE SCALE GENOMIC DNA]</scope>
    <source>
        <strain evidence="3">B2</strain>
    </source>
</reference>
<dbReference type="KEGG" id="mass:CR152_25000"/>
<feature type="region of interest" description="Disordered" evidence="1">
    <location>
        <begin position="47"/>
        <end position="85"/>
    </location>
</feature>
<accession>A0A2D2DR27</accession>
<evidence type="ECO:0000313" key="4">
    <source>
        <dbReference type="Proteomes" id="UP000229897"/>
    </source>
</evidence>
<dbReference type="OrthoDB" id="9805815at2"/>
<dbReference type="InterPro" id="IPR015889">
    <property type="entry name" value="Intradiol_dOase_core"/>
</dbReference>
<feature type="compositionally biased region" description="Low complexity" evidence="1">
    <location>
        <begin position="51"/>
        <end position="74"/>
    </location>
</feature>
<evidence type="ECO:0000256" key="1">
    <source>
        <dbReference type="SAM" id="MobiDB-lite"/>
    </source>
</evidence>
<name>A0A2D2DR27_9BURK</name>